<sequence>MALAKTGVVGDIATGDISIDILGGGIGNHGVSGKDMAAIFGAQARAEAIQSAREREERRQRNKVLAISGTIISSLFLLFILYYFTTKSN</sequence>
<proteinExistence type="predicted"/>
<dbReference type="KEGG" id="aup:AsAng_0037210"/>
<evidence type="ECO:0000313" key="4">
    <source>
        <dbReference type="Proteomes" id="UP001060919"/>
    </source>
</evidence>
<dbReference type="AlphaFoldDB" id="A0A916DU58"/>
<gene>
    <name evidence="2" type="ORF">AsAng_0037210</name>
    <name evidence="3" type="ORF">AsAng_0037840</name>
</gene>
<evidence type="ECO:0000313" key="2">
    <source>
        <dbReference type="EMBL" id="BDS12993.1"/>
    </source>
</evidence>
<evidence type="ECO:0000256" key="1">
    <source>
        <dbReference type="SAM" id="Phobius"/>
    </source>
</evidence>
<dbReference type="Proteomes" id="UP001060919">
    <property type="component" value="Chromosome"/>
</dbReference>
<evidence type="ECO:0000313" key="3">
    <source>
        <dbReference type="EMBL" id="BDS13056.1"/>
    </source>
</evidence>
<keyword evidence="1" id="KW-0812">Transmembrane</keyword>
<keyword evidence="4" id="KW-1185">Reference proteome</keyword>
<name>A0A916DU58_9BACT</name>
<keyword evidence="1" id="KW-1133">Transmembrane helix</keyword>
<dbReference type="EMBL" id="AP026867">
    <property type="protein sequence ID" value="BDS13056.1"/>
    <property type="molecule type" value="Genomic_DNA"/>
</dbReference>
<dbReference type="RefSeq" id="WP_264788325.1">
    <property type="nucleotide sequence ID" value="NZ_AP026867.1"/>
</dbReference>
<feature type="transmembrane region" description="Helical" evidence="1">
    <location>
        <begin position="64"/>
        <end position="84"/>
    </location>
</feature>
<dbReference type="KEGG" id="aup:AsAng_0037840"/>
<dbReference type="EMBL" id="AP026867">
    <property type="protein sequence ID" value="BDS12993.1"/>
    <property type="molecule type" value="Genomic_DNA"/>
</dbReference>
<protein>
    <submittedName>
        <fullName evidence="3">Uncharacterized protein</fullName>
    </submittedName>
</protein>
<reference evidence="3" key="1">
    <citation type="submission" date="2022-09" db="EMBL/GenBank/DDBJ databases">
        <title>Aureispira anguillicida sp. nov., isolated from Leptocephalus of Japanese eel Anguilla japonica.</title>
        <authorList>
            <person name="Yuasa K."/>
            <person name="Mekata T."/>
            <person name="Ikunari K."/>
        </authorList>
    </citation>
    <scope>NUCLEOTIDE SEQUENCE</scope>
    <source>
        <strain evidence="3">EL160426</strain>
    </source>
</reference>
<keyword evidence="1" id="KW-0472">Membrane</keyword>
<organism evidence="3 4">
    <name type="scientific">Aureispira anguillae</name>
    <dbReference type="NCBI Taxonomy" id="2864201"/>
    <lineage>
        <taxon>Bacteria</taxon>
        <taxon>Pseudomonadati</taxon>
        <taxon>Bacteroidota</taxon>
        <taxon>Saprospiria</taxon>
        <taxon>Saprospirales</taxon>
        <taxon>Saprospiraceae</taxon>
        <taxon>Aureispira</taxon>
    </lineage>
</organism>
<accession>A0A916DU58</accession>